<evidence type="ECO:0000256" key="3">
    <source>
        <dbReference type="ARBA" id="ARBA00022475"/>
    </source>
</evidence>
<comment type="similarity">
    <text evidence="2">Belongs to the DedA family.</text>
</comment>
<evidence type="ECO:0000256" key="1">
    <source>
        <dbReference type="ARBA" id="ARBA00004651"/>
    </source>
</evidence>
<evidence type="ECO:0000256" key="6">
    <source>
        <dbReference type="ARBA" id="ARBA00023136"/>
    </source>
</evidence>
<dbReference type="InterPro" id="IPR051311">
    <property type="entry name" value="DedA_domain"/>
</dbReference>
<proteinExistence type="inferred from homology"/>
<dbReference type="PANTHER" id="PTHR42709">
    <property type="entry name" value="ALKALINE PHOSPHATASE LIKE PROTEIN"/>
    <property type="match status" value="1"/>
</dbReference>
<dbReference type="Pfam" id="PF09335">
    <property type="entry name" value="VTT_dom"/>
    <property type="match status" value="1"/>
</dbReference>
<feature type="domain" description="VTT" evidence="8">
    <location>
        <begin position="34"/>
        <end position="164"/>
    </location>
</feature>
<keyword evidence="10" id="KW-1185">Reference proteome</keyword>
<reference evidence="9 10" key="1">
    <citation type="submission" date="2017-06" db="EMBL/GenBank/DDBJ databases">
        <title>Genome sequencing of cyanobaciteial culture collection at National Institute for Environmental Studies (NIES).</title>
        <authorList>
            <person name="Hirose Y."/>
            <person name="Shimura Y."/>
            <person name="Fujisawa T."/>
            <person name="Nakamura Y."/>
            <person name="Kawachi M."/>
        </authorList>
    </citation>
    <scope>NUCLEOTIDE SEQUENCE [LARGE SCALE GENOMIC DNA]</scope>
    <source>
        <strain evidence="9 10">NIES-2135</strain>
    </source>
</reference>
<comment type="subcellular location">
    <subcellularLocation>
        <location evidence="1">Cell membrane</location>
        <topology evidence="1">Multi-pass membrane protein</topology>
    </subcellularLocation>
</comment>
<accession>A0A1Z4JK38</accession>
<keyword evidence="6 7" id="KW-0472">Membrane</keyword>
<keyword evidence="3" id="KW-1003">Cell membrane</keyword>
<gene>
    <name evidence="9" type="ORF">NIES2135_39600</name>
</gene>
<dbReference type="EMBL" id="AP018203">
    <property type="protein sequence ID" value="BAY57096.1"/>
    <property type="molecule type" value="Genomic_DNA"/>
</dbReference>
<dbReference type="AlphaFoldDB" id="A0A1Z4JK38"/>
<evidence type="ECO:0000313" key="9">
    <source>
        <dbReference type="EMBL" id="BAY57096.1"/>
    </source>
</evidence>
<protein>
    <submittedName>
        <fullName evidence="9">Alkaline phosphatase-like protein</fullName>
    </submittedName>
</protein>
<feature type="transmembrane region" description="Helical" evidence="7">
    <location>
        <begin position="144"/>
        <end position="164"/>
    </location>
</feature>
<evidence type="ECO:0000256" key="4">
    <source>
        <dbReference type="ARBA" id="ARBA00022692"/>
    </source>
</evidence>
<name>A0A1Z4JK38_LEPBY</name>
<evidence type="ECO:0000256" key="5">
    <source>
        <dbReference type="ARBA" id="ARBA00022989"/>
    </source>
</evidence>
<evidence type="ECO:0000313" key="10">
    <source>
        <dbReference type="Proteomes" id="UP000217895"/>
    </source>
</evidence>
<sequence length="204" mass="22621">MSSALAVWITSTMQSLGYIGIGFLMFMENLFPPIPSELIMPLAGFTVSKGDMDFQYAVLAGVVGTILGTLLWYYGGLLIGEKRIRELADRYGKWIGVTGQDIDKVNRWFYKHGTKAVLFGRLVPGIRTLISLPAGLSGMRLMPFLVYSTIGTTIWTAALTYVGYVLGDQYELVDEYLAPVSKIVLGILVIAFVVWLIRHRKASQ</sequence>
<keyword evidence="5 7" id="KW-1133">Transmembrane helix</keyword>
<dbReference type="InterPro" id="IPR032816">
    <property type="entry name" value="VTT_dom"/>
</dbReference>
<evidence type="ECO:0000259" key="8">
    <source>
        <dbReference type="Pfam" id="PF09335"/>
    </source>
</evidence>
<feature type="transmembrane region" description="Helical" evidence="7">
    <location>
        <begin position="54"/>
        <end position="75"/>
    </location>
</feature>
<organism evidence="9 10">
    <name type="scientific">Leptolyngbya boryana NIES-2135</name>
    <dbReference type="NCBI Taxonomy" id="1973484"/>
    <lineage>
        <taxon>Bacteria</taxon>
        <taxon>Bacillati</taxon>
        <taxon>Cyanobacteriota</taxon>
        <taxon>Cyanophyceae</taxon>
        <taxon>Leptolyngbyales</taxon>
        <taxon>Leptolyngbyaceae</taxon>
        <taxon>Leptolyngbya group</taxon>
        <taxon>Leptolyngbya</taxon>
    </lineage>
</organism>
<dbReference type="Proteomes" id="UP000217895">
    <property type="component" value="Chromosome"/>
</dbReference>
<evidence type="ECO:0000256" key="2">
    <source>
        <dbReference type="ARBA" id="ARBA00010792"/>
    </source>
</evidence>
<dbReference type="PANTHER" id="PTHR42709:SF6">
    <property type="entry name" value="UNDECAPRENYL PHOSPHATE TRANSPORTER A"/>
    <property type="match status" value="1"/>
</dbReference>
<keyword evidence="4 7" id="KW-0812">Transmembrane</keyword>
<evidence type="ECO:0000256" key="7">
    <source>
        <dbReference type="SAM" id="Phobius"/>
    </source>
</evidence>
<feature type="transmembrane region" description="Helical" evidence="7">
    <location>
        <begin position="176"/>
        <end position="197"/>
    </location>
</feature>
<dbReference type="GO" id="GO:0005886">
    <property type="term" value="C:plasma membrane"/>
    <property type="evidence" value="ECO:0007669"/>
    <property type="project" value="UniProtKB-SubCell"/>
</dbReference>
<feature type="transmembrane region" description="Helical" evidence="7">
    <location>
        <begin position="16"/>
        <end position="34"/>
    </location>
</feature>